<keyword evidence="3" id="KW-0378">Hydrolase</keyword>
<dbReference type="PANTHER" id="PTHR11717:SF7">
    <property type="entry name" value="LOW MOLECULAR WEIGHT PHOSPHOTYROSINE PROTEIN PHOSPHATASE"/>
    <property type="match status" value="1"/>
</dbReference>
<reference evidence="7 8" key="1">
    <citation type="submission" date="2019-07" db="EMBL/GenBank/DDBJ databases">
        <title>Quadrisphaera sp. strain DD2A genome sequencing and assembly.</title>
        <authorList>
            <person name="Kim I."/>
        </authorList>
    </citation>
    <scope>NUCLEOTIDE SEQUENCE [LARGE SCALE GENOMIC DNA]</scope>
    <source>
        <strain evidence="7 8">DD2A</strain>
    </source>
</reference>
<dbReference type="RefSeq" id="WP_147926177.1">
    <property type="nucleotide sequence ID" value="NZ_VKAC01000005.1"/>
</dbReference>
<gene>
    <name evidence="7" type="ORF">FMM08_09795</name>
</gene>
<dbReference type="AlphaFoldDB" id="A0A5C8ZFU3"/>
<dbReference type="InterPro" id="IPR050438">
    <property type="entry name" value="LMW_PTPase"/>
</dbReference>
<evidence type="ECO:0000256" key="4">
    <source>
        <dbReference type="ARBA" id="ARBA00022912"/>
    </source>
</evidence>
<dbReference type="EC" id="3.1.3.48" evidence="2"/>
<evidence type="ECO:0000259" key="6">
    <source>
        <dbReference type="SMART" id="SM00226"/>
    </source>
</evidence>
<dbReference type="PANTHER" id="PTHR11717">
    <property type="entry name" value="LOW MOLECULAR WEIGHT PROTEIN TYROSINE PHOSPHATASE"/>
    <property type="match status" value="1"/>
</dbReference>
<dbReference type="Proteomes" id="UP000321234">
    <property type="component" value="Unassembled WGS sequence"/>
</dbReference>
<feature type="domain" description="Phosphotyrosine protein phosphatase I" evidence="6">
    <location>
        <begin position="3"/>
        <end position="186"/>
    </location>
</feature>
<protein>
    <recommendedName>
        <fullName evidence="2">protein-tyrosine-phosphatase</fullName>
        <ecNumber evidence="2">3.1.3.48</ecNumber>
    </recommendedName>
</protein>
<evidence type="ECO:0000256" key="3">
    <source>
        <dbReference type="ARBA" id="ARBA00022801"/>
    </source>
</evidence>
<dbReference type="InterPro" id="IPR023485">
    <property type="entry name" value="Ptyr_pPase"/>
</dbReference>
<proteinExistence type="inferred from homology"/>
<dbReference type="SMART" id="SM00226">
    <property type="entry name" value="LMWPc"/>
    <property type="match status" value="1"/>
</dbReference>
<evidence type="ECO:0000256" key="5">
    <source>
        <dbReference type="PIRSR" id="PIRSR617867-1"/>
    </source>
</evidence>
<comment type="caution">
    <text evidence="7">The sequence shown here is derived from an EMBL/GenBank/DDBJ whole genome shotgun (WGS) entry which is preliminary data.</text>
</comment>
<keyword evidence="4" id="KW-0904">Protein phosphatase</keyword>
<evidence type="ECO:0000313" key="8">
    <source>
        <dbReference type="Proteomes" id="UP000321234"/>
    </source>
</evidence>
<comment type="similarity">
    <text evidence="1">Belongs to the low molecular weight phosphotyrosine protein phosphatase family.</text>
</comment>
<evidence type="ECO:0000256" key="1">
    <source>
        <dbReference type="ARBA" id="ARBA00011063"/>
    </source>
</evidence>
<feature type="active site" evidence="5">
    <location>
        <position position="15"/>
    </location>
</feature>
<sequence length="191" mass="20095">MALHLLVVCTGNVCRSPLAEVVLRSGLQHSGDSGVQVTSAGTGALVGAPMPDEAVELAVKAGGSARLAAQHRARALTPGDLASADLVLTATRQHRADVVAQRPALLRRTFTLREVGRLAPMVSGWVEGHLPEQRLASLVGQLPTARGRWPVTGGEDDLVDPYRQGAAVWRRCEQEALPALAALLDVVAPRS</sequence>
<dbReference type="InterPro" id="IPR036196">
    <property type="entry name" value="Ptyr_pPase_sf"/>
</dbReference>
<dbReference type="SUPFAM" id="SSF52788">
    <property type="entry name" value="Phosphotyrosine protein phosphatases I"/>
    <property type="match status" value="1"/>
</dbReference>
<dbReference type="PRINTS" id="PR00719">
    <property type="entry name" value="LMWPTPASE"/>
</dbReference>
<dbReference type="InterPro" id="IPR017867">
    <property type="entry name" value="Tyr_phospatase_low_mol_wt"/>
</dbReference>
<organism evidence="7 8">
    <name type="scientific">Quadrisphaera setariae</name>
    <dbReference type="NCBI Taxonomy" id="2593304"/>
    <lineage>
        <taxon>Bacteria</taxon>
        <taxon>Bacillati</taxon>
        <taxon>Actinomycetota</taxon>
        <taxon>Actinomycetes</taxon>
        <taxon>Kineosporiales</taxon>
        <taxon>Kineosporiaceae</taxon>
        <taxon>Quadrisphaera</taxon>
    </lineage>
</organism>
<feature type="active site" description="Nucleophile" evidence="5">
    <location>
        <position position="9"/>
    </location>
</feature>
<dbReference type="Pfam" id="PF01451">
    <property type="entry name" value="LMWPc"/>
    <property type="match status" value="1"/>
</dbReference>
<name>A0A5C8ZFU3_9ACTN</name>
<evidence type="ECO:0000313" key="7">
    <source>
        <dbReference type="EMBL" id="TXR56384.1"/>
    </source>
</evidence>
<dbReference type="Gene3D" id="3.40.50.2300">
    <property type="match status" value="1"/>
</dbReference>
<evidence type="ECO:0000256" key="2">
    <source>
        <dbReference type="ARBA" id="ARBA00013064"/>
    </source>
</evidence>
<keyword evidence="8" id="KW-1185">Reference proteome</keyword>
<accession>A0A5C8ZFU3</accession>
<dbReference type="OrthoDB" id="9784339at2"/>
<dbReference type="GO" id="GO:0004725">
    <property type="term" value="F:protein tyrosine phosphatase activity"/>
    <property type="evidence" value="ECO:0007669"/>
    <property type="project" value="UniProtKB-EC"/>
</dbReference>
<dbReference type="EMBL" id="VKAC01000005">
    <property type="protein sequence ID" value="TXR56384.1"/>
    <property type="molecule type" value="Genomic_DNA"/>
</dbReference>